<sequence length="105" mass="10972">MPTYEYDCAACGPFEDSRPMAEYDKPQPCPGCGALAPRAIFSVPAMAMMDGAARTAHATNERSANAPRRSHASGCGCCRPGRLSAESVSAPKASTVGGRPWMVGH</sequence>
<dbReference type="AlphaFoldDB" id="A0A0D6P3T7"/>
<evidence type="ECO:0000256" key="1">
    <source>
        <dbReference type="SAM" id="MobiDB-lite"/>
    </source>
</evidence>
<dbReference type="EMBL" id="BANB01000091">
    <property type="protein sequence ID" value="GAN76425.1"/>
    <property type="molecule type" value="Genomic_DNA"/>
</dbReference>
<dbReference type="Pfam" id="PF09723">
    <property type="entry name" value="Zn_ribbon_8"/>
    <property type="match status" value="1"/>
</dbReference>
<name>A0A0D6P3T7_9PROT</name>
<evidence type="ECO:0000313" key="4">
    <source>
        <dbReference type="Proteomes" id="UP000032680"/>
    </source>
</evidence>
<evidence type="ECO:0000259" key="2">
    <source>
        <dbReference type="SMART" id="SM00834"/>
    </source>
</evidence>
<dbReference type="SMART" id="SM00834">
    <property type="entry name" value="CxxC_CXXC_SSSS"/>
    <property type="match status" value="1"/>
</dbReference>
<comment type="caution">
    <text evidence="3">The sequence shown here is derived from an EMBL/GenBank/DDBJ whole genome shotgun (WGS) entry which is preliminary data.</text>
</comment>
<feature type="domain" description="Putative regulatory protein FmdB zinc ribbon" evidence="2">
    <location>
        <begin position="1"/>
        <end position="42"/>
    </location>
</feature>
<dbReference type="InterPro" id="IPR013429">
    <property type="entry name" value="Regulatory_FmdB_Zinc_ribbon"/>
</dbReference>
<protein>
    <submittedName>
        <fullName evidence="3">Transcriptional regulator FmdB</fullName>
    </submittedName>
</protein>
<evidence type="ECO:0000313" key="3">
    <source>
        <dbReference type="EMBL" id="GAN76425.1"/>
    </source>
</evidence>
<gene>
    <name evidence="3" type="ORF">Asru_0091_09</name>
</gene>
<dbReference type="Proteomes" id="UP000032680">
    <property type="component" value="Unassembled WGS sequence"/>
</dbReference>
<accession>A0A0D6P3T7</accession>
<proteinExistence type="predicted"/>
<reference evidence="3 4" key="1">
    <citation type="submission" date="2012-11" db="EMBL/GenBank/DDBJ databases">
        <title>Whole genome sequence of Acidisphaera rubrifaciens HS-AP3.</title>
        <authorList>
            <person name="Azuma Y."/>
            <person name="Higashiura N."/>
            <person name="Hirakawa H."/>
            <person name="Matsushita K."/>
        </authorList>
    </citation>
    <scope>NUCLEOTIDE SEQUENCE [LARGE SCALE GENOMIC DNA]</scope>
    <source>
        <strain evidence="3 4">HS-AP3</strain>
    </source>
</reference>
<dbReference type="NCBIfam" id="TIGR02605">
    <property type="entry name" value="CxxC_CxxC_SSSS"/>
    <property type="match status" value="1"/>
</dbReference>
<keyword evidence="4" id="KW-1185">Reference proteome</keyword>
<feature type="region of interest" description="Disordered" evidence="1">
    <location>
        <begin position="86"/>
        <end position="105"/>
    </location>
</feature>
<dbReference type="RefSeq" id="WP_048860229.1">
    <property type="nucleotide sequence ID" value="NZ_BANB01000091.1"/>
</dbReference>
<organism evidence="3 4">
    <name type="scientific">Acidisphaera rubrifaciens HS-AP3</name>
    <dbReference type="NCBI Taxonomy" id="1231350"/>
    <lineage>
        <taxon>Bacteria</taxon>
        <taxon>Pseudomonadati</taxon>
        <taxon>Pseudomonadota</taxon>
        <taxon>Alphaproteobacteria</taxon>
        <taxon>Acetobacterales</taxon>
        <taxon>Acetobacteraceae</taxon>
        <taxon>Acidisphaera</taxon>
    </lineage>
</organism>
<dbReference type="OrthoDB" id="9813321at2"/>